<evidence type="ECO:0008006" key="4">
    <source>
        <dbReference type="Google" id="ProtNLM"/>
    </source>
</evidence>
<proteinExistence type="predicted"/>
<dbReference type="RefSeq" id="WP_388111051.1">
    <property type="nucleotide sequence ID" value="NZ_JBIAHM010000011.1"/>
</dbReference>
<evidence type="ECO:0000256" key="1">
    <source>
        <dbReference type="SAM" id="Phobius"/>
    </source>
</evidence>
<evidence type="ECO:0000313" key="2">
    <source>
        <dbReference type="EMBL" id="MFE9602867.1"/>
    </source>
</evidence>
<reference evidence="2 3" key="1">
    <citation type="submission" date="2024-10" db="EMBL/GenBank/DDBJ databases">
        <title>The Natural Products Discovery Center: Release of the First 8490 Sequenced Strains for Exploring Actinobacteria Biosynthetic Diversity.</title>
        <authorList>
            <person name="Kalkreuter E."/>
            <person name="Kautsar S.A."/>
            <person name="Yang D."/>
            <person name="Bader C.D."/>
            <person name="Teijaro C.N."/>
            <person name="Fluegel L."/>
            <person name="Davis C.M."/>
            <person name="Simpson J.R."/>
            <person name="Lauterbach L."/>
            <person name="Steele A.D."/>
            <person name="Gui C."/>
            <person name="Meng S."/>
            <person name="Li G."/>
            <person name="Viehrig K."/>
            <person name="Ye F."/>
            <person name="Su P."/>
            <person name="Kiefer A.F."/>
            <person name="Nichols A."/>
            <person name="Cepeda A.J."/>
            <person name="Yan W."/>
            <person name="Fan B."/>
            <person name="Jiang Y."/>
            <person name="Adhikari A."/>
            <person name="Zheng C.-J."/>
            <person name="Schuster L."/>
            <person name="Cowan T.M."/>
            <person name="Smanski M.J."/>
            <person name="Chevrette M.G."/>
            <person name="De Carvalho L.P.S."/>
            <person name="Shen B."/>
        </authorList>
    </citation>
    <scope>NUCLEOTIDE SEQUENCE [LARGE SCALE GENOMIC DNA]</scope>
    <source>
        <strain evidence="2 3">NPDC006488</strain>
    </source>
</reference>
<organism evidence="2 3">
    <name type="scientific">Streptomyces hokutonensis</name>
    <dbReference type="NCBI Taxonomy" id="1306990"/>
    <lineage>
        <taxon>Bacteria</taxon>
        <taxon>Bacillati</taxon>
        <taxon>Actinomycetota</taxon>
        <taxon>Actinomycetes</taxon>
        <taxon>Kitasatosporales</taxon>
        <taxon>Streptomycetaceae</taxon>
        <taxon>Streptomyces</taxon>
    </lineage>
</organism>
<dbReference type="EMBL" id="JBIAHM010000011">
    <property type="protein sequence ID" value="MFE9602867.1"/>
    <property type="molecule type" value="Genomic_DNA"/>
</dbReference>
<sequence length="153" mass="16369">MDDVRDGVIGVWRVGWSGRLMGYVLAAGPACGALSVWLGVLSHPDAQSAGDAGIATAVALGFGLIAWWGLLRVRLELATDVIVMVNPWGTQRLPWSRVSAVSLGNWGAQFHTTDGFTYTAYALCDLAGGTRQDERFADVRRLVDAQLHGGQTL</sequence>
<keyword evidence="1" id="KW-1133">Transmembrane helix</keyword>
<accession>A0ABW6M9S7</accession>
<keyword evidence="3" id="KW-1185">Reference proteome</keyword>
<gene>
    <name evidence="2" type="ORF">ACFYNQ_30435</name>
</gene>
<feature type="transmembrane region" description="Helical" evidence="1">
    <location>
        <begin position="20"/>
        <end position="40"/>
    </location>
</feature>
<name>A0ABW6M9S7_9ACTN</name>
<comment type="caution">
    <text evidence="2">The sequence shown here is derived from an EMBL/GenBank/DDBJ whole genome shotgun (WGS) entry which is preliminary data.</text>
</comment>
<keyword evidence="1" id="KW-0812">Transmembrane</keyword>
<keyword evidence="1" id="KW-0472">Membrane</keyword>
<dbReference type="Proteomes" id="UP001601303">
    <property type="component" value="Unassembled WGS sequence"/>
</dbReference>
<feature type="transmembrane region" description="Helical" evidence="1">
    <location>
        <begin position="52"/>
        <end position="71"/>
    </location>
</feature>
<evidence type="ECO:0000313" key="3">
    <source>
        <dbReference type="Proteomes" id="UP001601303"/>
    </source>
</evidence>
<protein>
    <recommendedName>
        <fullName evidence="4">PH domain-containing protein</fullName>
    </recommendedName>
</protein>